<evidence type="ECO:0000256" key="1">
    <source>
        <dbReference type="SAM" id="MobiDB-lite"/>
    </source>
</evidence>
<dbReference type="EMBL" id="CAFBMO010000044">
    <property type="protein sequence ID" value="CAB4910483.1"/>
    <property type="molecule type" value="Genomic_DNA"/>
</dbReference>
<sequence length="88" mass="9648">MKRGAQPEGRAGIDLDGLRGGENPRVGLAVVLSDRSEVLSHYELVCMDEFELDDLFSPEKSKGGFHKKFFQAISRLVALAREGVSLVT</sequence>
<dbReference type="EMBL" id="CAEZVB010000038">
    <property type="protein sequence ID" value="CAB4622190.1"/>
    <property type="molecule type" value="Genomic_DNA"/>
</dbReference>
<evidence type="ECO:0000313" key="3">
    <source>
        <dbReference type="EMBL" id="CAB4910483.1"/>
    </source>
</evidence>
<gene>
    <name evidence="2" type="ORF">UFOPK1908_00896</name>
    <name evidence="3" type="ORF">UFOPK3576_01079</name>
</gene>
<organism evidence="3">
    <name type="scientific">freshwater metagenome</name>
    <dbReference type="NCBI Taxonomy" id="449393"/>
    <lineage>
        <taxon>unclassified sequences</taxon>
        <taxon>metagenomes</taxon>
        <taxon>ecological metagenomes</taxon>
    </lineage>
</organism>
<reference evidence="3" key="1">
    <citation type="submission" date="2020-05" db="EMBL/GenBank/DDBJ databases">
        <authorList>
            <person name="Chiriac C."/>
            <person name="Salcher M."/>
            <person name="Ghai R."/>
            <person name="Kavagutti S V."/>
        </authorList>
    </citation>
    <scope>NUCLEOTIDE SEQUENCE</scope>
</reference>
<proteinExistence type="predicted"/>
<accession>A0A6J7H1A9</accession>
<evidence type="ECO:0000313" key="2">
    <source>
        <dbReference type="EMBL" id="CAB4622190.1"/>
    </source>
</evidence>
<name>A0A6J7H1A9_9ZZZZ</name>
<protein>
    <submittedName>
        <fullName evidence="3">Unannotated protein</fullName>
    </submittedName>
</protein>
<dbReference type="AlphaFoldDB" id="A0A6J7H1A9"/>
<feature type="region of interest" description="Disordered" evidence="1">
    <location>
        <begin position="1"/>
        <end position="22"/>
    </location>
</feature>